<dbReference type="STRING" id="156994.SAMN04488028_101969"/>
<evidence type="ECO:0000313" key="4">
    <source>
        <dbReference type="Proteomes" id="UP000184474"/>
    </source>
</evidence>
<dbReference type="AlphaFoldDB" id="A0A1M6LI05"/>
<organism evidence="3 4">
    <name type="scientific">Reichenbachiella agariperforans</name>
    <dbReference type="NCBI Taxonomy" id="156994"/>
    <lineage>
        <taxon>Bacteria</taxon>
        <taxon>Pseudomonadati</taxon>
        <taxon>Bacteroidota</taxon>
        <taxon>Cytophagia</taxon>
        <taxon>Cytophagales</taxon>
        <taxon>Reichenbachiellaceae</taxon>
        <taxon>Reichenbachiella</taxon>
    </lineage>
</organism>
<dbReference type="EMBL" id="FRAA01000001">
    <property type="protein sequence ID" value="SHJ70798.1"/>
    <property type="molecule type" value="Genomic_DNA"/>
</dbReference>
<evidence type="ECO:0000256" key="1">
    <source>
        <dbReference type="ARBA" id="ARBA00023284"/>
    </source>
</evidence>
<keyword evidence="4" id="KW-1185">Reference proteome</keyword>
<dbReference type="RefSeq" id="WP_073119836.1">
    <property type="nucleotide sequence ID" value="NZ_FRAA01000001.1"/>
</dbReference>
<dbReference type="GO" id="GO:0016491">
    <property type="term" value="F:oxidoreductase activity"/>
    <property type="evidence" value="ECO:0007669"/>
    <property type="project" value="InterPro"/>
</dbReference>
<dbReference type="SUPFAM" id="SSF52833">
    <property type="entry name" value="Thioredoxin-like"/>
    <property type="match status" value="1"/>
</dbReference>
<dbReference type="InterPro" id="IPR013766">
    <property type="entry name" value="Thioredoxin_domain"/>
</dbReference>
<name>A0A1M6LI05_REIAG</name>
<gene>
    <name evidence="3" type="ORF">SAMN04488028_101969</name>
</gene>
<feature type="domain" description="Thioredoxin" evidence="2">
    <location>
        <begin position="3"/>
        <end position="181"/>
    </location>
</feature>
<evidence type="ECO:0000313" key="3">
    <source>
        <dbReference type="EMBL" id="SHJ70798.1"/>
    </source>
</evidence>
<dbReference type="PROSITE" id="PS51352">
    <property type="entry name" value="THIOREDOXIN_2"/>
    <property type="match status" value="1"/>
</dbReference>
<dbReference type="CDD" id="cd02970">
    <property type="entry name" value="PRX_like2"/>
    <property type="match status" value="1"/>
</dbReference>
<dbReference type="Proteomes" id="UP000184474">
    <property type="component" value="Unassembled WGS sequence"/>
</dbReference>
<dbReference type="InterPro" id="IPR036249">
    <property type="entry name" value="Thioredoxin-like_sf"/>
</dbReference>
<dbReference type="PANTHER" id="PTHR43110:SF1">
    <property type="entry name" value="THIOL PEROXIDASE"/>
    <property type="match status" value="1"/>
</dbReference>
<dbReference type="Gene3D" id="3.40.30.10">
    <property type="entry name" value="Glutaredoxin"/>
    <property type="match status" value="1"/>
</dbReference>
<proteinExistence type="predicted"/>
<accession>A0A1M6LI05</accession>
<keyword evidence="1" id="KW-0676">Redox-active center</keyword>
<protein>
    <submittedName>
        <fullName evidence="3">Peroxiredoxin</fullName>
    </submittedName>
</protein>
<dbReference type="PANTHER" id="PTHR43110">
    <property type="entry name" value="THIOL PEROXIDASE"/>
    <property type="match status" value="1"/>
</dbReference>
<evidence type="ECO:0000259" key="2">
    <source>
        <dbReference type="PROSITE" id="PS51352"/>
    </source>
</evidence>
<dbReference type="InterPro" id="IPR050455">
    <property type="entry name" value="Tpx_Peroxidase_subfamily"/>
</dbReference>
<reference evidence="4" key="1">
    <citation type="submission" date="2016-11" db="EMBL/GenBank/DDBJ databases">
        <authorList>
            <person name="Varghese N."/>
            <person name="Submissions S."/>
        </authorList>
    </citation>
    <scope>NUCLEOTIDE SEQUENCE [LARGE SCALE GENOMIC DNA]</scope>
    <source>
        <strain evidence="4">DSM 26134</strain>
    </source>
</reference>
<dbReference type="InterPro" id="IPR000866">
    <property type="entry name" value="AhpC/TSA"/>
</dbReference>
<dbReference type="GO" id="GO:0016209">
    <property type="term" value="F:antioxidant activity"/>
    <property type="evidence" value="ECO:0007669"/>
    <property type="project" value="InterPro"/>
</dbReference>
<sequence>MKLHQGQIAPDFKVQDIYGNPVSLADYRGKRVLLSFFRDVSCPFCNLRVRDLSKRREELEKMGLHMILFFESSAEVLNSSLLHKKASPIPLIGDPKKQVYGQYGIEASALKMMKTFFQSGAVSAMKEGATIEVPKTKDKSTMTLIPADFLIDTDQKIHTAHYGAHIRDHITIADLENFIKS</sequence>
<dbReference type="Pfam" id="PF00578">
    <property type="entry name" value="AhpC-TSA"/>
    <property type="match status" value="1"/>
</dbReference>